<dbReference type="GO" id="GO:0009092">
    <property type="term" value="P:homoserine metabolic process"/>
    <property type="evidence" value="ECO:0007669"/>
    <property type="project" value="TreeGrafter"/>
</dbReference>
<dbReference type="InterPro" id="IPR000073">
    <property type="entry name" value="AB_hydrolase_1"/>
</dbReference>
<organism evidence="4 5">
    <name type="scientific">Aquabacter spiritensis</name>
    <dbReference type="NCBI Taxonomy" id="933073"/>
    <lineage>
        <taxon>Bacteria</taxon>
        <taxon>Pseudomonadati</taxon>
        <taxon>Pseudomonadota</taxon>
        <taxon>Alphaproteobacteria</taxon>
        <taxon>Hyphomicrobiales</taxon>
        <taxon>Xanthobacteraceae</taxon>
        <taxon>Aquabacter</taxon>
    </lineage>
</organism>
<dbReference type="OrthoDB" id="9800754at2"/>
<evidence type="ECO:0000256" key="2">
    <source>
        <dbReference type="PIRSR" id="PIRSR000443-1"/>
    </source>
</evidence>
<dbReference type="SUPFAM" id="SSF53474">
    <property type="entry name" value="alpha/beta-Hydrolases"/>
    <property type="match status" value="1"/>
</dbReference>
<keyword evidence="1 4" id="KW-0808">Transferase</keyword>
<protein>
    <submittedName>
        <fullName evidence="4">Homoserine O-acetyltransferase</fullName>
    </submittedName>
</protein>
<dbReference type="GO" id="GO:0004414">
    <property type="term" value="F:homoserine O-acetyltransferase activity"/>
    <property type="evidence" value="ECO:0007669"/>
    <property type="project" value="TreeGrafter"/>
</dbReference>
<dbReference type="Gene3D" id="3.40.50.1820">
    <property type="entry name" value="alpha/beta hydrolase"/>
    <property type="match status" value="1"/>
</dbReference>
<dbReference type="InterPro" id="IPR008220">
    <property type="entry name" value="HAT_MetX-like"/>
</dbReference>
<gene>
    <name evidence="4" type="ORF">EDC64_103261</name>
</gene>
<reference evidence="4 5" key="1">
    <citation type="submission" date="2019-03" db="EMBL/GenBank/DDBJ databases">
        <title>Genomic Encyclopedia of Type Strains, Phase IV (KMG-IV): sequencing the most valuable type-strain genomes for metagenomic binning, comparative biology and taxonomic classification.</title>
        <authorList>
            <person name="Goeker M."/>
        </authorList>
    </citation>
    <scope>NUCLEOTIDE SEQUENCE [LARGE SCALE GENOMIC DNA]</scope>
    <source>
        <strain evidence="4 5">DSM 9035</strain>
    </source>
</reference>
<feature type="active site" evidence="2">
    <location>
        <position position="276"/>
    </location>
</feature>
<sequence length="331" mass="36137">MFEQTESDFVIENFETASGERFETLRQHAMTIGTLRRDAAGRIDNAVLLLHNTTGSGREWLGPGLSGELFGPGQPLDAARYFLIVPDAIGFGRSSKPSDGLRAKFPQYRYGDIVAAQHRLLTEGLGVEHLRMIVGLSMGGMLAWLWGGLFPGFMDALVPIACQPAPMSGRNWLQRRMQIELIRNDPGWHGGDYTVQPRYYARAPFGALMTTSPVHLQRLAPTRAAADALYQQFCARAEAGDANDRLYQLEASMDYDPTPLLARIEARILAINFADDELNPAALGTVEAAIAGLKAARAVMLAPGPEPRGHQAALHAALWKAELQAFVAALE</sequence>
<evidence type="ECO:0000313" key="4">
    <source>
        <dbReference type="EMBL" id="TCT06157.1"/>
    </source>
</evidence>
<dbReference type="PANTHER" id="PTHR32268">
    <property type="entry name" value="HOMOSERINE O-ACETYLTRANSFERASE"/>
    <property type="match status" value="1"/>
</dbReference>
<keyword evidence="5" id="KW-1185">Reference proteome</keyword>
<dbReference type="AlphaFoldDB" id="A0A4R3M480"/>
<feature type="domain" description="AB hydrolase-1" evidence="3">
    <location>
        <begin position="46"/>
        <end position="232"/>
    </location>
</feature>
<comment type="caution">
    <text evidence="4">The sequence shown here is derived from an EMBL/GenBank/DDBJ whole genome shotgun (WGS) entry which is preliminary data.</text>
</comment>
<feature type="active site" description="Nucleophile" evidence="2">
    <location>
        <position position="137"/>
    </location>
</feature>
<dbReference type="NCBIfam" id="NF005071">
    <property type="entry name" value="PRK06489.1"/>
    <property type="match status" value="1"/>
</dbReference>
<dbReference type="GO" id="GO:0009086">
    <property type="term" value="P:methionine biosynthetic process"/>
    <property type="evidence" value="ECO:0007669"/>
    <property type="project" value="TreeGrafter"/>
</dbReference>
<evidence type="ECO:0000313" key="5">
    <source>
        <dbReference type="Proteomes" id="UP000294664"/>
    </source>
</evidence>
<proteinExistence type="predicted"/>
<evidence type="ECO:0000256" key="1">
    <source>
        <dbReference type="ARBA" id="ARBA00022679"/>
    </source>
</evidence>
<accession>A0A4R3M480</accession>
<evidence type="ECO:0000259" key="3">
    <source>
        <dbReference type="Pfam" id="PF00561"/>
    </source>
</evidence>
<dbReference type="PIRSF" id="PIRSF000443">
    <property type="entry name" value="Homoser_Ac_trans"/>
    <property type="match status" value="1"/>
</dbReference>
<dbReference type="InterPro" id="IPR029058">
    <property type="entry name" value="AB_hydrolase_fold"/>
</dbReference>
<dbReference type="PANTHER" id="PTHR32268:SF11">
    <property type="entry name" value="HOMOSERINE O-ACETYLTRANSFERASE"/>
    <property type="match status" value="1"/>
</dbReference>
<dbReference type="EMBL" id="SMAI01000003">
    <property type="protein sequence ID" value="TCT06157.1"/>
    <property type="molecule type" value="Genomic_DNA"/>
</dbReference>
<dbReference type="Proteomes" id="UP000294664">
    <property type="component" value="Unassembled WGS sequence"/>
</dbReference>
<name>A0A4R3M480_9HYPH</name>
<dbReference type="Pfam" id="PF00561">
    <property type="entry name" value="Abhydrolase_1"/>
    <property type="match status" value="1"/>
</dbReference>
<feature type="active site" evidence="2">
    <location>
        <position position="310"/>
    </location>
</feature>